<feature type="transmembrane region" description="Helical" evidence="6">
    <location>
        <begin position="12"/>
        <end position="33"/>
    </location>
</feature>
<evidence type="ECO:0000256" key="5">
    <source>
        <dbReference type="ARBA" id="ARBA00023136"/>
    </source>
</evidence>
<feature type="transmembrane region" description="Helical" evidence="6">
    <location>
        <begin position="106"/>
        <end position="128"/>
    </location>
</feature>
<dbReference type="Pfam" id="PF07690">
    <property type="entry name" value="MFS_1"/>
    <property type="match status" value="1"/>
</dbReference>
<evidence type="ECO:0000256" key="6">
    <source>
        <dbReference type="SAM" id="Phobius"/>
    </source>
</evidence>
<evidence type="ECO:0000256" key="4">
    <source>
        <dbReference type="ARBA" id="ARBA00022989"/>
    </source>
</evidence>
<dbReference type="InterPro" id="IPR050327">
    <property type="entry name" value="Proton-linked_MCT"/>
</dbReference>
<dbReference type="PANTHER" id="PTHR11360:SF284">
    <property type="entry name" value="EG:103B4.3 PROTEIN-RELATED"/>
    <property type="match status" value="1"/>
</dbReference>
<dbReference type="CDD" id="cd06180">
    <property type="entry name" value="MFS_YjiJ"/>
    <property type="match status" value="1"/>
</dbReference>
<feature type="domain" description="Major facilitator superfamily (MFS) profile" evidence="7">
    <location>
        <begin position="12"/>
        <end position="393"/>
    </location>
</feature>
<gene>
    <name evidence="8" type="ORF">HNP81_003570</name>
</gene>
<feature type="transmembrane region" description="Helical" evidence="6">
    <location>
        <begin position="168"/>
        <end position="188"/>
    </location>
</feature>
<reference evidence="8 9" key="1">
    <citation type="submission" date="2020-08" db="EMBL/GenBank/DDBJ databases">
        <title>Genomic Encyclopedia of Type Strains, Phase IV (KMG-IV): sequencing the most valuable type-strain genomes for metagenomic binning, comparative biology and taxonomic classification.</title>
        <authorList>
            <person name="Goeker M."/>
        </authorList>
    </citation>
    <scope>NUCLEOTIDE SEQUENCE [LARGE SCALE GENOMIC DNA]</scope>
    <source>
        <strain evidence="8 9">DSM 105481</strain>
    </source>
</reference>
<feature type="transmembrane region" description="Helical" evidence="6">
    <location>
        <begin position="304"/>
        <end position="325"/>
    </location>
</feature>
<feature type="transmembrane region" description="Helical" evidence="6">
    <location>
        <begin position="45"/>
        <end position="66"/>
    </location>
</feature>
<dbReference type="EMBL" id="JACJHX010000013">
    <property type="protein sequence ID" value="MBA9028250.1"/>
    <property type="molecule type" value="Genomic_DNA"/>
</dbReference>
<sequence length="409" mass="44451">MIGDNLKIWKYAFASIMVTISVQGFGRMSYGILMPFMKKSLSLTYAQAGLLGTATSIGYLGMVLFAGILASKWGSKKLVILGTLLVAFGLFFISMIQSYLACLAGMALLGIGTAFAYTPLVNIVVGWFPKHRGLMIGFLLCGLGLGTVISSLFIPYFTAWFSNNGWRILWILYGIISLLSVVCAYFILRDPPVPLRKKAQKSGSLIREVYLHKGVLTVAIIYGLIGFAYLIPQSFLFSFMLEANLDRYSAGRIMALGGFISIFSGPIWGAVSDKIGRKKSLLITLFIGAVSMVFPVIYPEYIGFGISQILWGSTIVGMLSLILALSTEQIHQSYAPIALGYATVFFAVGQLAGPGLGGWMIDHMGGIPSALLLCCGLLLLGFILSMQLKKDVVNEQAALEKNRWNVNSK</sequence>
<evidence type="ECO:0000256" key="1">
    <source>
        <dbReference type="ARBA" id="ARBA00004651"/>
    </source>
</evidence>
<dbReference type="InterPro" id="IPR036259">
    <property type="entry name" value="MFS_trans_sf"/>
</dbReference>
<dbReference type="InterPro" id="IPR011701">
    <property type="entry name" value="MFS"/>
</dbReference>
<name>A0ABR6CTF8_9BACI</name>
<dbReference type="SUPFAM" id="SSF103473">
    <property type="entry name" value="MFS general substrate transporter"/>
    <property type="match status" value="1"/>
</dbReference>
<dbReference type="InterPro" id="IPR020846">
    <property type="entry name" value="MFS_dom"/>
</dbReference>
<comment type="caution">
    <text evidence="8">The sequence shown here is derived from an EMBL/GenBank/DDBJ whole genome shotgun (WGS) entry which is preliminary data.</text>
</comment>
<evidence type="ECO:0000313" key="8">
    <source>
        <dbReference type="EMBL" id="MBA9028250.1"/>
    </source>
</evidence>
<keyword evidence="9" id="KW-1185">Reference proteome</keyword>
<protein>
    <submittedName>
        <fullName evidence="8">MFS family permease</fullName>
    </submittedName>
</protein>
<feature type="transmembrane region" description="Helical" evidence="6">
    <location>
        <begin position="367"/>
        <end position="386"/>
    </location>
</feature>
<dbReference type="PANTHER" id="PTHR11360">
    <property type="entry name" value="MONOCARBOXYLATE TRANSPORTER"/>
    <property type="match status" value="1"/>
</dbReference>
<feature type="transmembrane region" description="Helical" evidence="6">
    <location>
        <begin position="209"/>
        <end position="231"/>
    </location>
</feature>
<proteinExistence type="predicted"/>
<accession>A0ABR6CTF8</accession>
<evidence type="ECO:0000256" key="2">
    <source>
        <dbReference type="ARBA" id="ARBA00022448"/>
    </source>
</evidence>
<comment type="subcellular location">
    <subcellularLocation>
        <location evidence="1">Cell membrane</location>
        <topology evidence="1">Multi-pass membrane protein</topology>
    </subcellularLocation>
</comment>
<evidence type="ECO:0000256" key="3">
    <source>
        <dbReference type="ARBA" id="ARBA00022692"/>
    </source>
</evidence>
<keyword evidence="3 6" id="KW-0812">Transmembrane</keyword>
<organism evidence="8 9">
    <name type="scientific">Peribacillus huizhouensis</name>
    <dbReference type="NCBI Taxonomy" id="1501239"/>
    <lineage>
        <taxon>Bacteria</taxon>
        <taxon>Bacillati</taxon>
        <taxon>Bacillota</taxon>
        <taxon>Bacilli</taxon>
        <taxon>Bacillales</taxon>
        <taxon>Bacillaceae</taxon>
        <taxon>Peribacillus</taxon>
    </lineage>
</organism>
<dbReference type="PROSITE" id="PS50850">
    <property type="entry name" value="MFS"/>
    <property type="match status" value="1"/>
</dbReference>
<feature type="transmembrane region" description="Helical" evidence="6">
    <location>
        <begin position="251"/>
        <end position="269"/>
    </location>
</feature>
<dbReference type="Proteomes" id="UP000626697">
    <property type="component" value="Unassembled WGS sequence"/>
</dbReference>
<evidence type="ECO:0000259" key="7">
    <source>
        <dbReference type="PROSITE" id="PS50850"/>
    </source>
</evidence>
<keyword evidence="4 6" id="KW-1133">Transmembrane helix</keyword>
<feature type="transmembrane region" description="Helical" evidence="6">
    <location>
        <begin position="281"/>
        <end position="298"/>
    </location>
</feature>
<feature type="transmembrane region" description="Helical" evidence="6">
    <location>
        <begin position="135"/>
        <end position="156"/>
    </location>
</feature>
<dbReference type="RefSeq" id="WP_182503415.1">
    <property type="nucleotide sequence ID" value="NZ_JACJHX010000013.1"/>
</dbReference>
<feature type="transmembrane region" description="Helical" evidence="6">
    <location>
        <begin position="78"/>
        <end position="100"/>
    </location>
</feature>
<keyword evidence="5 6" id="KW-0472">Membrane</keyword>
<keyword evidence="2" id="KW-0813">Transport</keyword>
<feature type="transmembrane region" description="Helical" evidence="6">
    <location>
        <begin position="337"/>
        <end position="361"/>
    </location>
</feature>
<evidence type="ECO:0000313" key="9">
    <source>
        <dbReference type="Proteomes" id="UP000626697"/>
    </source>
</evidence>
<dbReference type="Gene3D" id="1.20.1250.20">
    <property type="entry name" value="MFS general substrate transporter like domains"/>
    <property type="match status" value="2"/>
</dbReference>